<dbReference type="AGR" id="MGI:1923142"/>
<gene>
    <name evidence="2" type="primary">4930578I07Rik</name>
</gene>
<organism evidence="1">
    <name type="scientific">Mus musculus</name>
    <name type="common">Mouse</name>
    <dbReference type="NCBI Taxonomy" id="10090"/>
    <lineage>
        <taxon>Eukaryota</taxon>
        <taxon>Metazoa</taxon>
        <taxon>Chordata</taxon>
        <taxon>Craniata</taxon>
        <taxon>Vertebrata</taxon>
        <taxon>Euteleostomi</taxon>
        <taxon>Mammalia</taxon>
        <taxon>Eutheria</taxon>
        <taxon>Euarchontoglires</taxon>
        <taxon>Glires</taxon>
        <taxon>Rodentia</taxon>
        <taxon>Myomorpha</taxon>
        <taxon>Muroidea</taxon>
        <taxon>Muridae</taxon>
        <taxon>Murinae</taxon>
        <taxon>Mus</taxon>
        <taxon>Mus</taxon>
    </lineage>
</organism>
<reference evidence="1" key="8">
    <citation type="journal article" date="2005" name="Science">
        <title>Antisense Transcription in the Mammalian Transcriptome.</title>
        <authorList>
            <consortium name="RIKEN Genome Exploration Research Group and Genome Science Group (Genome Network Project Core Group) and the FANTOM Consortium"/>
        </authorList>
    </citation>
    <scope>NUCLEOTIDE SEQUENCE</scope>
    <source>
        <strain evidence="1">C57BL/6J</strain>
        <tissue evidence="1">Testis</tissue>
    </source>
</reference>
<protein>
    <submittedName>
        <fullName evidence="1">Uncharacterized protein</fullName>
    </submittedName>
</protein>
<evidence type="ECO:0000313" key="1">
    <source>
        <dbReference type="EMBL" id="BAB30187.1"/>
    </source>
</evidence>
<dbReference type="AlphaFoldDB" id="Q9D4Q3"/>
<reference evidence="1" key="6">
    <citation type="journal article" date="2002" name="Nature">
        <title>Analysis of the mouse transcriptome based on functional annotation of 60,770 full-length cDNAs.</title>
        <authorList>
            <consortium name="The FANTOM Consortium and the RIKEN Genome Exploration Research Group Phase I and II Team"/>
        </authorList>
    </citation>
    <scope>NUCLEOTIDE SEQUENCE</scope>
    <source>
        <strain evidence="1">C57BL/6J</strain>
        <tissue evidence="1">Testis</tissue>
    </source>
</reference>
<reference evidence="1" key="7">
    <citation type="journal article" date="2005" name="Science">
        <title>The Transcriptional Landscape of the Mammalian Genome.</title>
        <authorList>
            <consortium name="The FANTOM Consortium"/>
            <consortium name="Riken Genome Exploration Research Group and Genome Science Group (Genome Network Project Core Group)"/>
        </authorList>
    </citation>
    <scope>NUCLEOTIDE SEQUENCE</scope>
    <source>
        <strain evidence="1">C57BL/6J</strain>
        <tissue evidence="1">Testis</tissue>
    </source>
</reference>
<sequence>MICLGHQLDWINIYIYGHSPLSIWDRELICGTIIRRKDAPPNCEWHPSMGWHCGDMGGRQCPQTAHKAPSSKYDHGCCSELTLASTFFSIPTWIHSTSPQRTAGPLVSDWDC</sequence>
<dbReference type="EMBL" id="AK016303">
    <property type="protein sequence ID" value="BAB30187.1"/>
    <property type="molecule type" value="mRNA"/>
</dbReference>
<reference evidence="1" key="4">
    <citation type="submission" date="2000-07" db="EMBL/GenBank/DDBJ databases">
        <authorList>
            <person name="Adachi J."/>
            <person name="Aizawa K."/>
            <person name="Akahira S."/>
            <person name="Akimura T."/>
            <person name="Arai A."/>
            <person name="Aono H."/>
            <person name="Arakawa T."/>
            <person name="Bono H."/>
            <person name="Carninci P."/>
            <person name="Fukuda S."/>
            <person name="Fukunishi Y."/>
            <person name="Furuno M."/>
            <person name="Hanagaki T."/>
            <person name="Hara A."/>
            <person name="Hayatsu N."/>
            <person name="Hiramoto K."/>
            <person name="Hiraoka T."/>
            <person name="Hori F."/>
            <person name="Imotani K."/>
            <person name="Ishii Y."/>
            <person name="Itoh M."/>
            <person name="Izawa M."/>
            <person name="Kasukawa T."/>
            <person name="Kato H."/>
            <person name="Kawai J."/>
            <person name="Kojima Y."/>
            <person name="Konno H."/>
            <person name="Kouda M."/>
            <person name="Koya S."/>
            <person name="Kurihara C."/>
            <person name="Matsuyama T."/>
            <person name="Miyazaki A."/>
            <person name="Nishi K."/>
            <person name="Nomura K."/>
            <person name="Numazaki R."/>
            <person name="Ohno M."/>
            <person name="Okazaki Y."/>
            <person name="Okido T."/>
            <person name="Owa C."/>
            <person name="Saito H."/>
            <person name="Saito R."/>
            <person name="Sakai C."/>
            <person name="Sakai K."/>
            <person name="Sano H."/>
            <person name="Sasaki D."/>
            <person name="Shibata K."/>
            <person name="Shibata Y."/>
            <person name="Shinagawa A."/>
            <person name="Shiraki T."/>
            <person name="Sogabe Y."/>
            <person name="Suzuki H."/>
            <person name="Tagami M."/>
            <person name="Tagawa A."/>
            <person name="Takahashi F."/>
            <person name="Tanaka T."/>
            <person name="Tejima Y."/>
            <person name="Toya T."/>
            <person name="Yamamura T."/>
            <person name="Yasunishi A."/>
            <person name="Yoshida K."/>
            <person name="Yoshino M."/>
            <person name="Muramatsu M."/>
            <person name="Hayashizaki Y."/>
        </authorList>
    </citation>
    <scope>NUCLEOTIDE SEQUENCE</scope>
    <source>
        <strain evidence="1">C57BL/6J</strain>
        <tissue evidence="1">Testis</tissue>
    </source>
</reference>
<reference evidence="1" key="1">
    <citation type="journal article" date="1999" name="Methods Enzymol.">
        <title>High-efficiency full-length cDNA cloning.</title>
        <authorList>
            <person name="Carninci P."/>
            <person name="Hayashizaki Y."/>
        </authorList>
    </citation>
    <scope>NUCLEOTIDE SEQUENCE</scope>
    <source>
        <strain evidence="1">C57BL/6J</strain>
        <tissue evidence="1">Testis</tissue>
    </source>
</reference>
<dbReference type="MGI" id="MGI:1923142">
    <property type="gene designation" value="4930578I07Rik"/>
</dbReference>
<name>Q9D4Q3_MOUSE</name>
<proteinExistence type="evidence at transcript level"/>
<reference evidence="1" key="2">
    <citation type="journal article" date="2000" name="Genome Res.">
        <title>Normalization and subtraction of cap-trapper-selected cDNAs to prepare full-length cDNA libraries for rapid discovery of new genes.</title>
        <authorList>
            <person name="Carninci P."/>
            <person name="Shibata Y."/>
            <person name="Hayatsu N."/>
            <person name="Sugahara Y."/>
            <person name="Shibata K."/>
            <person name="Itoh M."/>
            <person name="Konno H."/>
            <person name="Okazaki Y."/>
            <person name="Muramatsu M."/>
            <person name="Hayashizaki Y."/>
        </authorList>
    </citation>
    <scope>NUCLEOTIDE SEQUENCE</scope>
    <source>
        <strain evidence="1">C57BL/6J</strain>
        <tissue evidence="1">Testis</tissue>
    </source>
</reference>
<evidence type="ECO:0000313" key="2">
    <source>
        <dbReference type="MGI" id="MGI:1923142"/>
    </source>
</evidence>
<reference evidence="1" key="5">
    <citation type="journal article" date="2001" name="Nature">
        <title>Functional annotation of a full-length mouse cDNA collection.</title>
        <authorList>
            <consortium name="The RIKEN Genome Exploration Research Group Phase II Team and the FANTOM Consortium"/>
        </authorList>
    </citation>
    <scope>NUCLEOTIDE SEQUENCE</scope>
    <source>
        <strain evidence="1">C57BL/6J</strain>
        <tissue evidence="1">Testis</tissue>
    </source>
</reference>
<reference evidence="1" key="3">
    <citation type="journal article" date="2000" name="Genome Res.">
        <title>RIKEN integrated sequence analysis (RISA) system--384-format sequencing pipeline with 384 multicapillary sequencer.</title>
        <authorList>
            <person name="Shibata K."/>
            <person name="Itoh M."/>
            <person name="Aizawa K."/>
            <person name="Nagaoka S."/>
            <person name="Sasaki N."/>
            <person name="Carninci P."/>
            <person name="Konno H."/>
            <person name="Akiyama J."/>
            <person name="Nishi K."/>
            <person name="Kitsunai T."/>
            <person name="Tashiro H."/>
            <person name="Itoh M."/>
            <person name="Sumi N."/>
            <person name="Ishii Y."/>
            <person name="Nakamura S."/>
            <person name="Hazama M."/>
            <person name="Nishine T."/>
            <person name="Harada A."/>
            <person name="Yamamoto R."/>
            <person name="Matsumoto H."/>
            <person name="Sakaguchi S."/>
            <person name="Ikegami T."/>
            <person name="Kashiwagi K."/>
            <person name="Fujiwake S."/>
            <person name="Inoue K."/>
            <person name="Togawa Y."/>
            <person name="Izawa M."/>
            <person name="Ohara E."/>
            <person name="Watahiki M."/>
            <person name="Yoneda Y."/>
            <person name="Ishikawa T."/>
            <person name="Ozawa K."/>
            <person name="Tanaka T."/>
            <person name="Matsuura S."/>
            <person name="Kawai J."/>
            <person name="Okazaki Y."/>
            <person name="Muramatsu M."/>
            <person name="Inoue Y."/>
            <person name="Kira A."/>
            <person name="Hayashizaki Y."/>
        </authorList>
    </citation>
    <scope>NUCLEOTIDE SEQUENCE</scope>
    <source>
        <strain evidence="1">C57BL/6J</strain>
        <tissue evidence="1">Testis</tissue>
    </source>
</reference>
<accession>Q9D4Q3</accession>